<evidence type="ECO:0000313" key="1">
    <source>
        <dbReference type="EMBL" id="GAA3586858.1"/>
    </source>
</evidence>
<proteinExistence type="predicted"/>
<dbReference type="EMBL" id="BAABDQ010000023">
    <property type="protein sequence ID" value="GAA3586858.1"/>
    <property type="molecule type" value="Genomic_DNA"/>
</dbReference>
<name>A0ABP6YNG6_9ACTN</name>
<gene>
    <name evidence="1" type="ORF">GCM10022419_081370</name>
</gene>
<reference evidence="2" key="1">
    <citation type="journal article" date="2019" name="Int. J. Syst. Evol. Microbiol.">
        <title>The Global Catalogue of Microorganisms (GCM) 10K type strain sequencing project: providing services to taxonomists for standard genome sequencing and annotation.</title>
        <authorList>
            <consortium name="The Broad Institute Genomics Platform"/>
            <consortium name="The Broad Institute Genome Sequencing Center for Infectious Disease"/>
            <person name="Wu L."/>
            <person name="Ma J."/>
        </authorList>
    </citation>
    <scope>NUCLEOTIDE SEQUENCE [LARGE SCALE GENOMIC DNA]</scope>
    <source>
        <strain evidence="2">JCM 17326</strain>
    </source>
</reference>
<organism evidence="1 2">
    <name type="scientific">Nonomuraea rosea</name>
    <dbReference type="NCBI Taxonomy" id="638574"/>
    <lineage>
        <taxon>Bacteria</taxon>
        <taxon>Bacillati</taxon>
        <taxon>Actinomycetota</taxon>
        <taxon>Actinomycetes</taxon>
        <taxon>Streptosporangiales</taxon>
        <taxon>Streptosporangiaceae</taxon>
        <taxon>Nonomuraea</taxon>
    </lineage>
</organism>
<comment type="caution">
    <text evidence="1">The sequence shown here is derived from an EMBL/GenBank/DDBJ whole genome shotgun (WGS) entry which is preliminary data.</text>
</comment>
<accession>A0ABP6YNG6</accession>
<dbReference type="Proteomes" id="UP001500630">
    <property type="component" value="Unassembled WGS sequence"/>
</dbReference>
<protein>
    <submittedName>
        <fullName evidence="1">Uncharacterized protein</fullName>
    </submittedName>
</protein>
<keyword evidence="2" id="KW-1185">Reference proteome</keyword>
<sequence>MRAEAVLEPVEDRTKQELGLHVPEASLRFEEVFVAKCDVFGADLGITGTALNDRQS</sequence>
<evidence type="ECO:0000313" key="2">
    <source>
        <dbReference type="Proteomes" id="UP001500630"/>
    </source>
</evidence>